<dbReference type="PANTHER" id="PTHR40048:SF1">
    <property type="entry name" value="RHAMNOSYL O-METHYLTRANSFERASE"/>
    <property type="match status" value="1"/>
</dbReference>
<dbReference type="GO" id="GO:0005886">
    <property type="term" value="C:plasma membrane"/>
    <property type="evidence" value="ECO:0007669"/>
    <property type="project" value="TreeGrafter"/>
</dbReference>
<dbReference type="SUPFAM" id="SSF53335">
    <property type="entry name" value="S-adenosyl-L-methionine-dependent methyltransferases"/>
    <property type="match status" value="1"/>
</dbReference>
<dbReference type="GO" id="GO:0071770">
    <property type="term" value="P:DIM/DIP cell wall layer assembly"/>
    <property type="evidence" value="ECO:0007669"/>
    <property type="project" value="TreeGrafter"/>
</dbReference>
<gene>
    <name evidence="3" type="ORF">FW784_02435</name>
</gene>
<reference evidence="3 4" key="1">
    <citation type="submission" date="2019-08" db="EMBL/GenBank/DDBJ databases">
        <title>Draft genome sequence of Lysobacter sp. UKS-15.</title>
        <authorList>
            <person name="Im W.-T."/>
        </authorList>
    </citation>
    <scope>NUCLEOTIDE SEQUENCE [LARGE SCALE GENOMIC DNA]</scope>
    <source>
        <strain evidence="3 4">UKS-15</strain>
    </source>
</reference>
<comment type="caution">
    <text evidence="3">The sequence shown here is derived from an EMBL/GenBank/DDBJ whole genome shotgun (WGS) entry which is preliminary data.</text>
</comment>
<dbReference type="AlphaFoldDB" id="A0A5D8Z9A7"/>
<proteinExistence type="predicted"/>
<dbReference type="Pfam" id="PF13578">
    <property type="entry name" value="Methyltransf_24"/>
    <property type="match status" value="1"/>
</dbReference>
<keyword evidence="1 3" id="KW-0489">Methyltransferase</keyword>
<keyword evidence="4" id="KW-1185">Reference proteome</keyword>
<name>A0A5D8Z9A7_9GAMM</name>
<dbReference type="InterPro" id="IPR029063">
    <property type="entry name" value="SAM-dependent_MTases_sf"/>
</dbReference>
<dbReference type="Gene3D" id="3.40.50.150">
    <property type="entry name" value="Vaccinia Virus protein VP39"/>
    <property type="match status" value="1"/>
</dbReference>
<dbReference type="EMBL" id="VTRV01000014">
    <property type="protein sequence ID" value="TZF91220.1"/>
    <property type="molecule type" value="Genomic_DNA"/>
</dbReference>
<dbReference type="Proteomes" id="UP000323164">
    <property type="component" value="Unassembled WGS sequence"/>
</dbReference>
<organism evidence="3 4">
    <name type="scientific">Cognatilysobacter lacus</name>
    <dbReference type="NCBI Taxonomy" id="1643323"/>
    <lineage>
        <taxon>Bacteria</taxon>
        <taxon>Pseudomonadati</taxon>
        <taxon>Pseudomonadota</taxon>
        <taxon>Gammaproteobacteria</taxon>
        <taxon>Lysobacterales</taxon>
        <taxon>Lysobacteraceae</taxon>
        <taxon>Cognatilysobacter</taxon>
    </lineage>
</organism>
<sequence length="644" mass="70031">MTDSNDVKDDTASSTELGRLSLRSLLNDAMLLRPARLELSAWTGHIPFGASIIAALRPRVLVELGTHAGNSYLAFCQSVVENHLETRCYAVDTWIGDEHATHYGEDVYQSLSNYHDSRYRAFSRLMRMTFDEAAGYFADGSVDLLHIDGLHTFDAVSHDFATWLPKMSPRGVVLFHDINVREREFGVWKLWEDVRERYPSLQFSHSHGLGVLFVGDEIREQSVTLLQQWHGTPEGRTARAIFAKLGQGVEQQYALSARSGARTVGELSGASARGELTIDQVLLERMAEDDRVVAYFRPNGQGYSEEASRKVVWTPGQTRIATVFDIPADPELRFLRIDPSELGGWFDISALAIDGEPVDLSGVLVRSNGTLVNRDARNLSLVEAGNDPWIELQLPPLHGADAEFRSVRVEVAKRSLLNTFSKLSDVARLLSDVVAGSAERSDTAVAADGLAATRVGGAVVENGVAVTRVGSAVELLRGDVGSLTHMADGIRSRLLELDAKADRSQNQVEALAAEFVRISAAIESLGTHVGAVGASLHALVECSANQHAEAADGQAALLGALVQLQRDGAAVASNATSHQAVLEGMLEGMGHRLRETTEALHRQDEVLNRVQAQLQAQARHGWTRRARRLMGFGDGAAKASDGIK</sequence>
<dbReference type="OrthoDB" id="7068720at2"/>
<evidence type="ECO:0000256" key="2">
    <source>
        <dbReference type="ARBA" id="ARBA00022679"/>
    </source>
</evidence>
<evidence type="ECO:0000256" key="1">
    <source>
        <dbReference type="ARBA" id="ARBA00022603"/>
    </source>
</evidence>
<protein>
    <submittedName>
        <fullName evidence="3">Class I SAM-dependent methyltransferase</fullName>
    </submittedName>
</protein>
<keyword evidence="2 3" id="KW-0808">Transferase</keyword>
<accession>A0A5D8Z9A7</accession>
<dbReference type="PANTHER" id="PTHR40048">
    <property type="entry name" value="RHAMNOSYL O-METHYLTRANSFERASE"/>
    <property type="match status" value="1"/>
</dbReference>
<evidence type="ECO:0000313" key="4">
    <source>
        <dbReference type="Proteomes" id="UP000323164"/>
    </source>
</evidence>
<dbReference type="GO" id="GO:0032259">
    <property type="term" value="P:methylation"/>
    <property type="evidence" value="ECO:0007669"/>
    <property type="project" value="UniProtKB-KW"/>
</dbReference>
<dbReference type="RefSeq" id="WP_149351769.1">
    <property type="nucleotide sequence ID" value="NZ_VTRV01000014.1"/>
</dbReference>
<evidence type="ECO:0000313" key="3">
    <source>
        <dbReference type="EMBL" id="TZF91220.1"/>
    </source>
</evidence>
<dbReference type="GO" id="GO:0008168">
    <property type="term" value="F:methyltransferase activity"/>
    <property type="evidence" value="ECO:0007669"/>
    <property type="project" value="UniProtKB-KW"/>
</dbReference>